<sequence length="217" mass="22440">MPIRLWVSGSGFPRRPGIKGTITGGAGVSRLVPMLALAALAGCATPEEDEAAVQRARPAVEAVLARLPAAAAGFERDAVQDVAQGDPASGKVVEYVTPRRVAVAYVFLYDLGQPRVTAAELPPEVERAVSEATALPSDRTGRQLSVAQRYTVPARGGDLSCAALEGSFGRTRVERQVCVGVADGRFLRVQVTMPSNAAPSADSRAFAAAVAGAARGS</sequence>
<comment type="caution">
    <text evidence="1">The sequence shown here is derived from an EMBL/GenBank/DDBJ whole genome shotgun (WGS) entry which is preliminary data.</text>
</comment>
<dbReference type="AlphaFoldDB" id="A0A940N3R2"/>
<keyword evidence="2" id="KW-1185">Reference proteome</keyword>
<gene>
    <name evidence="1" type="ORF">J5Y10_12800</name>
</gene>
<dbReference type="RefSeq" id="WP_209374081.1">
    <property type="nucleotide sequence ID" value="NZ_JAGIZA010000006.1"/>
</dbReference>
<dbReference type="EMBL" id="JAGIZA010000006">
    <property type="protein sequence ID" value="MBP0493657.1"/>
    <property type="molecule type" value="Genomic_DNA"/>
</dbReference>
<reference evidence="1" key="1">
    <citation type="submission" date="2021-03" db="EMBL/GenBank/DDBJ databases">
        <authorList>
            <person name="So Y."/>
        </authorList>
    </citation>
    <scope>NUCLEOTIDE SEQUENCE</scope>
    <source>
        <strain evidence="1">SG15</strain>
    </source>
</reference>
<name>A0A940N3R2_9PROT</name>
<organism evidence="1 2">
    <name type="scientific">Roseomonas indoligenes</name>
    <dbReference type="NCBI Taxonomy" id="2820811"/>
    <lineage>
        <taxon>Bacteria</taxon>
        <taxon>Pseudomonadati</taxon>
        <taxon>Pseudomonadota</taxon>
        <taxon>Alphaproteobacteria</taxon>
        <taxon>Acetobacterales</taxon>
        <taxon>Roseomonadaceae</taxon>
        <taxon>Roseomonas</taxon>
    </lineage>
</organism>
<proteinExistence type="predicted"/>
<dbReference type="Proteomes" id="UP000677537">
    <property type="component" value="Unassembled WGS sequence"/>
</dbReference>
<accession>A0A940N3R2</accession>
<evidence type="ECO:0000313" key="1">
    <source>
        <dbReference type="EMBL" id="MBP0493657.1"/>
    </source>
</evidence>
<protein>
    <submittedName>
        <fullName evidence="1">Uncharacterized protein</fullName>
    </submittedName>
</protein>
<evidence type="ECO:0000313" key="2">
    <source>
        <dbReference type="Proteomes" id="UP000677537"/>
    </source>
</evidence>